<gene>
    <name evidence="2" type="ORF">SAMN04488543_1612</name>
</gene>
<sequence>MNTRRVPGLTRNSGWQAVHAEIVRARAQTQPQDSAPAREVVPRAEAGTHPLDTAG</sequence>
<feature type="region of interest" description="Disordered" evidence="1">
    <location>
        <begin position="25"/>
        <end position="55"/>
    </location>
</feature>
<reference evidence="2 3" key="1">
    <citation type="submission" date="2016-10" db="EMBL/GenBank/DDBJ databases">
        <authorList>
            <person name="de Groot N.N."/>
        </authorList>
    </citation>
    <scope>NUCLEOTIDE SEQUENCE [LARGE SCALE GENOMIC DNA]</scope>
    <source>
        <strain evidence="2 3">DSM 21741</strain>
    </source>
</reference>
<accession>A0A1H1RP55</accession>
<dbReference type="Proteomes" id="UP000199092">
    <property type="component" value="Chromosome I"/>
</dbReference>
<evidence type="ECO:0000256" key="1">
    <source>
        <dbReference type="SAM" id="MobiDB-lite"/>
    </source>
</evidence>
<proteinExistence type="predicted"/>
<keyword evidence="3" id="KW-1185">Reference proteome</keyword>
<evidence type="ECO:0000313" key="3">
    <source>
        <dbReference type="Proteomes" id="UP000199092"/>
    </source>
</evidence>
<dbReference type="AlphaFoldDB" id="A0A1H1RP55"/>
<protein>
    <submittedName>
        <fullName evidence="2">Uncharacterized protein</fullName>
    </submittedName>
</protein>
<dbReference type="EMBL" id="LT629749">
    <property type="protein sequence ID" value="SDS37577.1"/>
    <property type="molecule type" value="Genomic_DNA"/>
</dbReference>
<organism evidence="2 3">
    <name type="scientific">Friedmanniella luteola</name>
    <dbReference type="NCBI Taxonomy" id="546871"/>
    <lineage>
        <taxon>Bacteria</taxon>
        <taxon>Bacillati</taxon>
        <taxon>Actinomycetota</taxon>
        <taxon>Actinomycetes</taxon>
        <taxon>Propionibacteriales</taxon>
        <taxon>Nocardioidaceae</taxon>
        <taxon>Friedmanniella</taxon>
    </lineage>
</organism>
<name>A0A1H1RP55_9ACTN</name>
<evidence type="ECO:0000313" key="2">
    <source>
        <dbReference type="EMBL" id="SDS37577.1"/>
    </source>
</evidence>